<organism evidence="3 4">
    <name type="scientific">Vibrio alginolyticus</name>
    <dbReference type="NCBI Taxonomy" id="663"/>
    <lineage>
        <taxon>Bacteria</taxon>
        <taxon>Pseudomonadati</taxon>
        <taxon>Pseudomonadota</taxon>
        <taxon>Gammaproteobacteria</taxon>
        <taxon>Vibrionales</taxon>
        <taxon>Vibrionaceae</taxon>
        <taxon>Vibrio</taxon>
    </lineage>
</organism>
<dbReference type="RefSeq" id="WP_169628979.1">
    <property type="nucleotide sequence ID" value="NZ_JABCMA010000028.1"/>
</dbReference>
<feature type="coiled-coil region" evidence="1">
    <location>
        <begin position="141"/>
        <end position="168"/>
    </location>
</feature>
<evidence type="ECO:0000256" key="1">
    <source>
        <dbReference type="SAM" id="Coils"/>
    </source>
</evidence>
<gene>
    <name evidence="3" type="ORF">HKB35_19070</name>
</gene>
<protein>
    <submittedName>
        <fullName evidence="3">Uncharacterized protein</fullName>
    </submittedName>
</protein>
<keyword evidence="1" id="KW-0175">Coiled coil</keyword>
<dbReference type="EMBL" id="JABCMA010000028">
    <property type="protein sequence ID" value="NMR75721.1"/>
    <property type="molecule type" value="Genomic_DNA"/>
</dbReference>
<sequence>MRKYYLISLMVASASLEAANSYLPYEFNSGGEVIVSLNAQGRMIKSSVDNFCSVFSGNEPHIMKEYQDSFGQVRSGNLQIECRTALKDTINNLKSIGSTRCIENPFNNDQIAELCKEFKGEISKYKPQLNFFSDEYARIKLEQHQQELESIEQSNAALLASIEKQQSERLSFCDQNYQKVKDNDLKGVTLTKSLLDLDSELDQLKEVSKFKYLSPSMDTFCLKQDRYKNVLSQVNSSKTLLQSRINQFEKKQREIVIVQQAETERKPARTTYNNSMNLLESGVNLPKGVEEHPEVIPQMVRMIQLTGYKCDSISAIREMMVSRGFTVVCNNFYYEYEIEDKGGNWVVTLQ</sequence>
<dbReference type="AlphaFoldDB" id="A0A7Y0MZG3"/>
<evidence type="ECO:0000256" key="2">
    <source>
        <dbReference type="SAM" id="SignalP"/>
    </source>
</evidence>
<feature type="chain" id="PRO_5030579812" evidence="2">
    <location>
        <begin position="19"/>
        <end position="350"/>
    </location>
</feature>
<feature type="signal peptide" evidence="2">
    <location>
        <begin position="1"/>
        <end position="18"/>
    </location>
</feature>
<proteinExistence type="predicted"/>
<evidence type="ECO:0000313" key="4">
    <source>
        <dbReference type="Proteomes" id="UP000565155"/>
    </source>
</evidence>
<reference evidence="3 4" key="1">
    <citation type="submission" date="2020-04" db="EMBL/GenBank/DDBJ databases">
        <title>Whole-genome sequencing of Vibrio spp. from China reveals different genetic environments of blaCTX-M-14 among diverse lineages.</title>
        <authorList>
            <person name="Zheng Z."/>
            <person name="Ye L."/>
            <person name="Chen S."/>
        </authorList>
    </citation>
    <scope>NUCLEOTIDE SEQUENCE [LARGE SCALE GENOMIC DNA]</scope>
    <source>
        <strain evidence="3 4">Vb1636</strain>
    </source>
</reference>
<keyword evidence="2" id="KW-0732">Signal</keyword>
<name>A0A7Y0MZG3_VIBAL</name>
<dbReference type="Proteomes" id="UP000565155">
    <property type="component" value="Unassembled WGS sequence"/>
</dbReference>
<comment type="caution">
    <text evidence="3">The sequence shown here is derived from an EMBL/GenBank/DDBJ whole genome shotgun (WGS) entry which is preliminary data.</text>
</comment>
<evidence type="ECO:0000313" key="3">
    <source>
        <dbReference type="EMBL" id="NMR75721.1"/>
    </source>
</evidence>
<accession>A0A7Y0MZG3</accession>